<accession>A0A9P8UCX4</accession>
<sequence>MHLGFLFSCVHSQMIWWIVLWMEGLADLVKTTHRVEDIQKNHVMAFISRYFHCRHIQFISLPFRNSRRQIVGLPLVIIKLRGRISHEMSGLLEGIWEHDRIVRMDA</sequence>
<organism evidence="2 3">
    <name type="scientific">Truncatella angustata</name>
    <dbReference type="NCBI Taxonomy" id="152316"/>
    <lineage>
        <taxon>Eukaryota</taxon>
        <taxon>Fungi</taxon>
        <taxon>Dikarya</taxon>
        <taxon>Ascomycota</taxon>
        <taxon>Pezizomycotina</taxon>
        <taxon>Sordariomycetes</taxon>
        <taxon>Xylariomycetidae</taxon>
        <taxon>Amphisphaeriales</taxon>
        <taxon>Sporocadaceae</taxon>
        <taxon>Truncatella</taxon>
    </lineage>
</organism>
<feature type="chain" id="PRO_5040377617" description="Secreted protein" evidence="1">
    <location>
        <begin position="27"/>
        <end position="106"/>
    </location>
</feature>
<dbReference type="EMBL" id="JAGPXC010000009">
    <property type="protein sequence ID" value="KAH6646790.1"/>
    <property type="molecule type" value="Genomic_DNA"/>
</dbReference>
<keyword evidence="1" id="KW-0732">Signal</keyword>
<gene>
    <name evidence="2" type="ORF">BKA67DRAFT_416563</name>
</gene>
<evidence type="ECO:0000256" key="1">
    <source>
        <dbReference type="SAM" id="SignalP"/>
    </source>
</evidence>
<comment type="caution">
    <text evidence="2">The sequence shown here is derived from an EMBL/GenBank/DDBJ whole genome shotgun (WGS) entry which is preliminary data.</text>
</comment>
<proteinExistence type="predicted"/>
<protein>
    <recommendedName>
        <fullName evidence="4">Secreted protein</fullName>
    </recommendedName>
</protein>
<dbReference type="RefSeq" id="XP_045953304.1">
    <property type="nucleotide sequence ID" value="XM_046096788.1"/>
</dbReference>
<dbReference type="AlphaFoldDB" id="A0A9P8UCX4"/>
<dbReference type="Proteomes" id="UP000758603">
    <property type="component" value="Unassembled WGS sequence"/>
</dbReference>
<evidence type="ECO:0000313" key="3">
    <source>
        <dbReference type="Proteomes" id="UP000758603"/>
    </source>
</evidence>
<feature type="signal peptide" evidence="1">
    <location>
        <begin position="1"/>
        <end position="26"/>
    </location>
</feature>
<reference evidence="2" key="1">
    <citation type="journal article" date="2021" name="Nat. Commun.">
        <title>Genetic determinants of endophytism in the Arabidopsis root mycobiome.</title>
        <authorList>
            <person name="Mesny F."/>
            <person name="Miyauchi S."/>
            <person name="Thiergart T."/>
            <person name="Pickel B."/>
            <person name="Atanasova L."/>
            <person name="Karlsson M."/>
            <person name="Huettel B."/>
            <person name="Barry K.W."/>
            <person name="Haridas S."/>
            <person name="Chen C."/>
            <person name="Bauer D."/>
            <person name="Andreopoulos W."/>
            <person name="Pangilinan J."/>
            <person name="LaButti K."/>
            <person name="Riley R."/>
            <person name="Lipzen A."/>
            <person name="Clum A."/>
            <person name="Drula E."/>
            <person name="Henrissat B."/>
            <person name="Kohler A."/>
            <person name="Grigoriev I.V."/>
            <person name="Martin F.M."/>
            <person name="Hacquard S."/>
        </authorList>
    </citation>
    <scope>NUCLEOTIDE SEQUENCE</scope>
    <source>
        <strain evidence="2">MPI-SDFR-AT-0073</strain>
    </source>
</reference>
<keyword evidence="3" id="KW-1185">Reference proteome</keyword>
<evidence type="ECO:0008006" key="4">
    <source>
        <dbReference type="Google" id="ProtNLM"/>
    </source>
</evidence>
<name>A0A9P8UCX4_9PEZI</name>
<dbReference type="GeneID" id="70125680"/>
<evidence type="ECO:0000313" key="2">
    <source>
        <dbReference type="EMBL" id="KAH6646790.1"/>
    </source>
</evidence>